<evidence type="ECO:0000313" key="3">
    <source>
        <dbReference type="EMBL" id="QEG02239.1"/>
    </source>
</evidence>
<reference evidence="3 4" key="1">
    <citation type="submission" date="2019-02" db="EMBL/GenBank/DDBJ databases">
        <title>Planctomycetal bacteria perform biofilm scaping via a novel small molecule.</title>
        <authorList>
            <person name="Jeske O."/>
            <person name="Boedeker C."/>
            <person name="Wiegand S."/>
            <person name="Breitling P."/>
            <person name="Kallscheuer N."/>
            <person name="Jogler M."/>
            <person name="Rohde M."/>
            <person name="Petersen J."/>
            <person name="Medema M.H."/>
            <person name="Surup F."/>
            <person name="Jogler C."/>
        </authorList>
    </citation>
    <scope>NUCLEOTIDE SEQUENCE [LARGE SCALE GENOMIC DNA]</scope>
    <source>
        <strain evidence="3 4">Mal15</strain>
    </source>
</reference>
<feature type="compositionally biased region" description="Polar residues" evidence="1">
    <location>
        <begin position="27"/>
        <end position="37"/>
    </location>
</feature>
<feature type="compositionally biased region" description="Basic and acidic residues" evidence="1">
    <location>
        <begin position="70"/>
        <end position="87"/>
    </location>
</feature>
<protein>
    <submittedName>
        <fullName evidence="3">Uncharacterized protein</fullName>
    </submittedName>
</protein>
<organism evidence="3 4">
    <name type="scientific">Stieleria maiorica</name>
    <dbReference type="NCBI Taxonomy" id="2795974"/>
    <lineage>
        <taxon>Bacteria</taxon>
        <taxon>Pseudomonadati</taxon>
        <taxon>Planctomycetota</taxon>
        <taxon>Planctomycetia</taxon>
        <taxon>Pirellulales</taxon>
        <taxon>Pirellulaceae</taxon>
        <taxon>Stieleria</taxon>
    </lineage>
</organism>
<dbReference type="Proteomes" id="UP000321353">
    <property type="component" value="Chromosome"/>
</dbReference>
<proteinExistence type="predicted"/>
<evidence type="ECO:0000313" key="4">
    <source>
        <dbReference type="Proteomes" id="UP000321353"/>
    </source>
</evidence>
<feature type="compositionally biased region" description="Basic and acidic residues" evidence="1">
    <location>
        <begin position="242"/>
        <end position="253"/>
    </location>
</feature>
<feature type="compositionally biased region" description="Polar residues" evidence="1">
    <location>
        <begin position="154"/>
        <end position="169"/>
    </location>
</feature>
<dbReference type="KEGG" id="smam:Mal15_63250"/>
<accession>A0A5B9MLL9</accession>
<feature type="region of interest" description="Disordered" evidence="1">
    <location>
        <begin position="122"/>
        <end position="258"/>
    </location>
</feature>
<dbReference type="EMBL" id="CP036264">
    <property type="protein sequence ID" value="QEG02239.1"/>
    <property type="molecule type" value="Genomic_DNA"/>
</dbReference>
<feature type="region of interest" description="Disordered" evidence="1">
    <location>
        <begin position="1"/>
        <end position="89"/>
    </location>
</feature>
<feature type="compositionally biased region" description="Basic residues" evidence="1">
    <location>
        <begin position="194"/>
        <end position="207"/>
    </location>
</feature>
<keyword evidence="2" id="KW-0812">Transmembrane</keyword>
<name>A0A5B9MLL9_9BACT</name>
<sequence>MTDSQSWRSRAKALSPRPSADKPTKQAAPTTVNNAQAPTAKPSPEQHAPDGWQSLDAATAMRLLSTQADPRSDVADADPGHPDETQRPRRRRLSGVEWIGIIAVLGLLVATTLMYLRRPQASTPTAEQTADRAARSPSSIAPDPALNEKDHRTSQTQPAPDQRSRTSADTIAKNVLADAGDGSFALEGSDRTPAAKKPRGRRPKSPRKPPQTMDAESAKPTESPRTAPPAPDPSSIIPVQRKPLEHTPEKPMRESVPLPPRSPAFVSFDRVYEVAFEKYQAYAEQKESGASSEEAEVLLGECVTLFQQCLGRPHSESTPEQRFQIASTLAMLYFDAGHLYHAAVYGLFVTRLADAGQPITQAAATLTFAALQEAHQVHYTGADRSGDLDQLSKLCDLIARRGIQHPQLDTMRFATAQLFERDGFHLTAAQNYVKIPQRSPLFAKAQLAAGRQFWAEALRREKDGIKKQHGGIVSCAAKHLRSGIDLADADQALTSPQLAGMLSLAEISLMRGDPQQAIELVDGERGVIRQARKSKMSDAFVTAAQECLFQAYSQAGDLQGIQSSLADLSKRYGASGRDRIASLQTKIAKDYLADLDPDQPVTMEQAKQFDALLETILDPKRKPSVGVMLWAVQAWSELETRANDRQVRSLCQSRSDQLLQIAAESKELSEAEKMTLRLKRIDLAQRSGDAPRALTLLSEILRQSPAAIDLQIKAAEVLLAEAKATGHAERFAEAVGGRGDDTIWGWAKLTNTLARMHFDNDDKTRYLDRLLLAGFHLNESRLLQARATTSPDEQRRLVEDSKLHLRQLIATFAQSSDKWTTKLQTLQGMADAIAR</sequence>
<gene>
    <name evidence="3" type="ORF">Mal15_63250</name>
</gene>
<evidence type="ECO:0000256" key="2">
    <source>
        <dbReference type="SAM" id="Phobius"/>
    </source>
</evidence>
<keyword evidence="4" id="KW-1185">Reference proteome</keyword>
<keyword evidence="2" id="KW-0472">Membrane</keyword>
<dbReference type="RefSeq" id="WP_147871206.1">
    <property type="nucleotide sequence ID" value="NZ_CP036264.1"/>
</dbReference>
<feature type="transmembrane region" description="Helical" evidence="2">
    <location>
        <begin position="96"/>
        <end position="116"/>
    </location>
</feature>
<evidence type="ECO:0000256" key="1">
    <source>
        <dbReference type="SAM" id="MobiDB-lite"/>
    </source>
</evidence>
<keyword evidence="2" id="KW-1133">Transmembrane helix</keyword>
<dbReference type="AlphaFoldDB" id="A0A5B9MLL9"/>